<accession>A0A5C3EV66</accession>
<reference evidence="1 2" key="1">
    <citation type="submission" date="2018-03" db="EMBL/GenBank/DDBJ databases">
        <authorList>
            <person name="Guldener U."/>
        </authorList>
    </citation>
    <scope>NUCLEOTIDE SEQUENCE [LARGE SCALE GENOMIC DNA]</scope>
    <source>
        <strain evidence="1 2">DAOM196992</strain>
    </source>
</reference>
<organism evidence="1 2">
    <name type="scientific">Pseudozyma flocculosa</name>
    <dbReference type="NCBI Taxonomy" id="84751"/>
    <lineage>
        <taxon>Eukaryota</taxon>
        <taxon>Fungi</taxon>
        <taxon>Dikarya</taxon>
        <taxon>Basidiomycota</taxon>
        <taxon>Ustilaginomycotina</taxon>
        <taxon>Ustilaginomycetes</taxon>
        <taxon>Ustilaginales</taxon>
        <taxon>Ustilaginaceae</taxon>
        <taxon>Pseudozyma</taxon>
    </lineage>
</organism>
<evidence type="ECO:0000313" key="2">
    <source>
        <dbReference type="Proteomes" id="UP000323386"/>
    </source>
</evidence>
<name>A0A5C3EV66_9BASI</name>
<dbReference type="AlphaFoldDB" id="A0A5C3EV66"/>
<keyword evidence="2" id="KW-1185">Reference proteome</keyword>
<proteinExistence type="predicted"/>
<dbReference type="Proteomes" id="UP000323386">
    <property type="component" value="Unassembled WGS sequence"/>
</dbReference>
<protein>
    <submittedName>
        <fullName evidence="1">Uncharacterized protein</fullName>
    </submittedName>
</protein>
<gene>
    <name evidence="1" type="ORF">PSFLO_01096</name>
</gene>
<evidence type="ECO:0000313" key="1">
    <source>
        <dbReference type="EMBL" id="SPO35625.1"/>
    </source>
</evidence>
<dbReference type="EMBL" id="OOIP01000002">
    <property type="protein sequence ID" value="SPO35625.1"/>
    <property type="molecule type" value="Genomic_DNA"/>
</dbReference>
<sequence>MSCAVMVNSKPALKLWNHDLVATLNFERILNAFLAGKEHP</sequence>